<reference evidence="2" key="1">
    <citation type="journal article" date="2020" name="Stud. Mycol.">
        <title>101 Dothideomycetes genomes: a test case for predicting lifestyles and emergence of pathogens.</title>
        <authorList>
            <person name="Haridas S."/>
            <person name="Albert R."/>
            <person name="Binder M."/>
            <person name="Bloem J."/>
            <person name="Labutti K."/>
            <person name="Salamov A."/>
            <person name="Andreopoulos B."/>
            <person name="Baker S."/>
            <person name="Barry K."/>
            <person name="Bills G."/>
            <person name="Bluhm B."/>
            <person name="Cannon C."/>
            <person name="Castanera R."/>
            <person name="Culley D."/>
            <person name="Daum C."/>
            <person name="Ezra D."/>
            <person name="Gonzalez J."/>
            <person name="Henrissat B."/>
            <person name="Kuo A."/>
            <person name="Liang C."/>
            <person name="Lipzen A."/>
            <person name="Lutzoni F."/>
            <person name="Magnuson J."/>
            <person name="Mondo S."/>
            <person name="Nolan M."/>
            <person name="Ohm R."/>
            <person name="Pangilinan J."/>
            <person name="Park H.-J."/>
            <person name="Ramirez L."/>
            <person name="Alfaro M."/>
            <person name="Sun H."/>
            <person name="Tritt A."/>
            <person name="Yoshinaga Y."/>
            <person name="Zwiers L.-H."/>
            <person name="Turgeon B."/>
            <person name="Goodwin S."/>
            <person name="Spatafora J."/>
            <person name="Crous P."/>
            <person name="Grigoriev I."/>
        </authorList>
    </citation>
    <scope>NUCLEOTIDE SEQUENCE</scope>
    <source>
        <strain evidence="2">ATCC 74209</strain>
    </source>
</reference>
<dbReference type="InterPro" id="IPR002401">
    <property type="entry name" value="Cyt_P450_E_grp-I"/>
</dbReference>
<dbReference type="PRINTS" id="PR00463">
    <property type="entry name" value="EP450I"/>
</dbReference>
<dbReference type="PANTHER" id="PTHR24305:SF222">
    <property type="entry name" value="CYTOCHROME P450 MONOOXYGENASE STCS"/>
    <property type="match status" value="1"/>
</dbReference>
<evidence type="ECO:0000313" key="3">
    <source>
        <dbReference type="Proteomes" id="UP000799536"/>
    </source>
</evidence>
<dbReference type="Pfam" id="PF00067">
    <property type="entry name" value="p450"/>
    <property type="match status" value="1"/>
</dbReference>
<dbReference type="OrthoDB" id="10029320at2759"/>
<dbReference type="GO" id="GO:0004497">
    <property type="term" value="F:monooxygenase activity"/>
    <property type="evidence" value="ECO:0007669"/>
    <property type="project" value="InterPro"/>
</dbReference>
<keyword evidence="3" id="KW-1185">Reference proteome</keyword>
<evidence type="ECO:0000256" key="1">
    <source>
        <dbReference type="PIRSR" id="PIRSR602401-1"/>
    </source>
</evidence>
<dbReference type="CDD" id="cd11051">
    <property type="entry name" value="CYP59-like"/>
    <property type="match status" value="1"/>
</dbReference>
<feature type="binding site" description="axial binding residue" evidence="1">
    <location>
        <position position="476"/>
    </location>
    <ligand>
        <name>heme</name>
        <dbReference type="ChEBI" id="CHEBI:30413"/>
    </ligand>
    <ligandPart>
        <name>Fe</name>
        <dbReference type="ChEBI" id="CHEBI:18248"/>
    </ligandPart>
</feature>
<dbReference type="GO" id="GO:0016705">
    <property type="term" value="F:oxidoreductase activity, acting on paired donors, with incorporation or reduction of molecular oxygen"/>
    <property type="evidence" value="ECO:0007669"/>
    <property type="project" value="InterPro"/>
</dbReference>
<dbReference type="PANTHER" id="PTHR24305">
    <property type="entry name" value="CYTOCHROME P450"/>
    <property type="match status" value="1"/>
</dbReference>
<dbReference type="InterPro" id="IPR036396">
    <property type="entry name" value="Cyt_P450_sf"/>
</dbReference>
<dbReference type="Gene3D" id="1.10.630.10">
    <property type="entry name" value="Cytochrome P450"/>
    <property type="match status" value="1"/>
</dbReference>
<dbReference type="PRINTS" id="PR00385">
    <property type="entry name" value="P450"/>
</dbReference>
<dbReference type="EMBL" id="ML994162">
    <property type="protein sequence ID" value="KAF2198204.1"/>
    <property type="molecule type" value="Genomic_DNA"/>
</dbReference>
<keyword evidence="1" id="KW-0479">Metal-binding</keyword>
<accession>A0A9P4MME1</accession>
<dbReference type="InterPro" id="IPR001128">
    <property type="entry name" value="Cyt_P450"/>
</dbReference>
<name>A0A9P4MME1_9PLEO</name>
<dbReference type="AlphaFoldDB" id="A0A9P4MME1"/>
<dbReference type="GO" id="GO:0005506">
    <property type="term" value="F:iron ion binding"/>
    <property type="evidence" value="ECO:0007669"/>
    <property type="project" value="InterPro"/>
</dbReference>
<sequence>MTSDKCVALLALVPLVVFFLYTQLMRWRFKKYAHLPQLPKSFLLGHLGLVAELYKKGDGRRHIDYIFNDMFNKAGRPEILLADIRPINYGMLLVGSHEVADQCTRPSKLFPYSVPKSKTIDLSFRRLIGARSILTMEEHEWKILRKRFNHGFAPQHLITLLPQILEKTLIFMSKLDALAASGEEFDMDPLCTDLTFDIIGAIVMNLNFGAQEDESKCHPVVKDFRDLISTFSDTGRIWLWLNIPIRIRRILASRRSDASIKQAIRQSFSEVKEAQKNSAKPHKNRSVVALALEDTETLTPDILQSTADQMKTFLFAGHDTTAITLQRLFYALSTHPKCLAAIRAEHDAIFGNENPEDVFLTRPDETLKSLTYTSACIKEALRLWPPAASARMAPPGSGFKVKLENGDEVCLDGTVIYLCQYIIHRDPKVYGESANDFVPERWLGDTDTFAEHNEEAAKHSIPKSAWRPFERGPRNCIGQELANLEARVILACVMRRYDFTKVGAGEVVRNERGEPVEDRKGEYKVKSELFNSMMVTSKPFDKCRMKINRTAR</sequence>
<dbReference type="InterPro" id="IPR050121">
    <property type="entry name" value="Cytochrome_P450_monoxygenase"/>
</dbReference>
<proteinExistence type="predicted"/>
<comment type="caution">
    <text evidence="2">The sequence shown here is derived from an EMBL/GenBank/DDBJ whole genome shotgun (WGS) entry which is preliminary data.</text>
</comment>
<comment type="cofactor">
    <cofactor evidence="1">
        <name>heme</name>
        <dbReference type="ChEBI" id="CHEBI:30413"/>
    </cofactor>
</comment>
<gene>
    <name evidence="2" type="ORF">GQ43DRAFT_474760</name>
</gene>
<keyword evidence="1" id="KW-0408">Iron</keyword>
<dbReference type="GO" id="GO:0020037">
    <property type="term" value="F:heme binding"/>
    <property type="evidence" value="ECO:0007669"/>
    <property type="project" value="InterPro"/>
</dbReference>
<organism evidence="2 3">
    <name type="scientific">Delitschia confertaspora ATCC 74209</name>
    <dbReference type="NCBI Taxonomy" id="1513339"/>
    <lineage>
        <taxon>Eukaryota</taxon>
        <taxon>Fungi</taxon>
        <taxon>Dikarya</taxon>
        <taxon>Ascomycota</taxon>
        <taxon>Pezizomycotina</taxon>
        <taxon>Dothideomycetes</taxon>
        <taxon>Pleosporomycetidae</taxon>
        <taxon>Pleosporales</taxon>
        <taxon>Delitschiaceae</taxon>
        <taxon>Delitschia</taxon>
    </lineage>
</organism>
<keyword evidence="1" id="KW-0349">Heme</keyword>
<protein>
    <submittedName>
        <fullName evidence="2">Cytochrome P450</fullName>
    </submittedName>
</protein>
<dbReference type="SUPFAM" id="SSF48264">
    <property type="entry name" value="Cytochrome P450"/>
    <property type="match status" value="1"/>
</dbReference>
<evidence type="ECO:0000313" key="2">
    <source>
        <dbReference type="EMBL" id="KAF2198204.1"/>
    </source>
</evidence>
<dbReference type="Proteomes" id="UP000799536">
    <property type="component" value="Unassembled WGS sequence"/>
</dbReference>